<evidence type="ECO:0000256" key="3">
    <source>
        <dbReference type="ARBA" id="ARBA00022448"/>
    </source>
</evidence>
<evidence type="ECO:0000256" key="2">
    <source>
        <dbReference type="ARBA" id="ARBA00006236"/>
    </source>
</evidence>
<dbReference type="AlphaFoldDB" id="A0A7K0DK10"/>
<protein>
    <submittedName>
        <fullName evidence="10">Bicyclomycin resistance protein</fullName>
    </submittedName>
</protein>
<comment type="subcellular location">
    <subcellularLocation>
        <location evidence="1">Cell membrane</location>
        <topology evidence="1">Multi-pass membrane protein</topology>
    </subcellularLocation>
</comment>
<proteinExistence type="inferred from homology"/>
<evidence type="ECO:0000256" key="6">
    <source>
        <dbReference type="ARBA" id="ARBA00022989"/>
    </source>
</evidence>
<feature type="transmembrane region" description="Helical" evidence="8">
    <location>
        <begin position="116"/>
        <end position="135"/>
    </location>
</feature>
<organism evidence="10 11">
    <name type="scientific">Nocardia aurantia</name>
    <dbReference type="NCBI Taxonomy" id="2585199"/>
    <lineage>
        <taxon>Bacteria</taxon>
        <taxon>Bacillati</taxon>
        <taxon>Actinomycetota</taxon>
        <taxon>Actinomycetes</taxon>
        <taxon>Mycobacteriales</taxon>
        <taxon>Nocardiaceae</taxon>
        <taxon>Nocardia</taxon>
    </lineage>
</organism>
<feature type="transmembrane region" description="Helical" evidence="8">
    <location>
        <begin position="236"/>
        <end position="256"/>
    </location>
</feature>
<evidence type="ECO:0000256" key="8">
    <source>
        <dbReference type="SAM" id="Phobius"/>
    </source>
</evidence>
<dbReference type="PROSITE" id="PS50850">
    <property type="entry name" value="MFS"/>
    <property type="match status" value="1"/>
</dbReference>
<dbReference type="InterPro" id="IPR020846">
    <property type="entry name" value="MFS_dom"/>
</dbReference>
<keyword evidence="6 8" id="KW-1133">Transmembrane helix</keyword>
<dbReference type="Pfam" id="PF07690">
    <property type="entry name" value="MFS_1"/>
    <property type="match status" value="1"/>
</dbReference>
<feature type="transmembrane region" description="Helical" evidence="8">
    <location>
        <begin position="175"/>
        <end position="197"/>
    </location>
</feature>
<feature type="transmembrane region" description="Helical" evidence="8">
    <location>
        <begin position="58"/>
        <end position="78"/>
    </location>
</feature>
<evidence type="ECO:0000256" key="4">
    <source>
        <dbReference type="ARBA" id="ARBA00022475"/>
    </source>
</evidence>
<dbReference type="Gene3D" id="1.20.1720.10">
    <property type="entry name" value="Multidrug resistance protein D"/>
    <property type="match status" value="1"/>
</dbReference>
<dbReference type="OrthoDB" id="9814303at2"/>
<evidence type="ECO:0000259" key="9">
    <source>
        <dbReference type="PROSITE" id="PS50850"/>
    </source>
</evidence>
<keyword evidence="11" id="KW-1185">Reference proteome</keyword>
<comment type="caution">
    <text evidence="10">The sequence shown here is derived from an EMBL/GenBank/DDBJ whole genome shotgun (WGS) entry which is preliminary data.</text>
</comment>
<name>A0A7K0DK10_9NOCA</name>
<dbReference type="CDD" id="cd17320">
    <property type="entry name" value="MFS_MdfA_MDR_like"/>
    <property type="match status" value="1"/>
</dbReference>
<evidence type="ECO:0000256" key="7">
    <source>
        <dbReference type="ARBA" id="ARBA00023136"/>
    </source>
</evidence>
<evidence type="ECO:0000256" key="1">
    <source>
        <dbReference type="ARBA" id="ARBA00004651"/>
    </source>
</evidence>
<gene>
    <name evidence="10" type="primary">bcr_1</name>
    <name evidence="10" type="ORF">NRB56_17070</name>
</gene>
<feature type="transmembrane region" description="Helical" evidence="8">
    <location>
        <begin position="293"/>
        <end position="313"/>
    </location>
</feature>
<keyword evidence="7 8" id="KW-0472">Membrane</keyword>
<comment type="similarity">
    <text evidence="2">Belongs to the major facilitator superfamily. Bcr/CmlA family.</text>
</comment>
<feature type="transmembrane region" description="Helical" evidence="8">
    <location>
        <begin position="20"/>
        <end position="38"/>
    </location>
</feature>
<dbReference type="GO" id="GO:0042910">
    <property type="term" value="F:xenobiotic transmembrane transporter activity"/>
    <property type="evidence" value="ECO:0007669"/>
    <property type="project" value="InterPro"/>
</dbReference>
<evidence type="ECO:0000313" key="10">
    <source>
        <dbReference type="EMBL" id="MQY26146.1"/>
    </source>
</evidence>
<sequence>MTDITVPARQSSPGTASRTGAGLILVLGSLSMLAPLSMDMYLPAFPRMAGDLATGNDRIRLTLTACLLGLAAGQLLAGPLSDSFGRRRPLLIGMSGYLLSTILCACAPNAEVLIGARFAQGLTGAAGVVLARAIVRDLFQGLAAARFYSSLMAVSALAPILAPVVGGLVLRVTGWRGVFVLLAVLGAAMLVACARTVRETLPAEQRIRGGLRRSAAAASALVCDTRFTGYLLTQSSAFAVMFCYVSGFSFVAQDIYRVTPTGYSLLFGLNAVGLAVTSQINGRLLLGRVPSHVVLGSGLLLLLASAGTLPIAVHCDAGLPWIAGLLFLSVSAMGLILSTSTSLALDRAATAAGTGSALLGAAQFGAAALSPILISFGSGATAAPMAVAMAALAATSILIFCTVVRPWRRLPGAG</sequence>
<dbReference type="GO" id="GO:0005886">
    <property type="term" value="C:plasma membrane"/>
    <property type="evidence" value="ECO:0007669"/>
    <property type="project" value="UniProtKB-SubCell"/>
</dbReference>
<evidence type="ECO:0000313" key="11">
    <source>
        <dbReference type="Proteomes" id="UP000431401"/>
    </source>
</evidence>
<feature type="transmembrane region" description="Helical" evidence="8">
    <location>
        <begin position="147"/>
        <end position="169"/>
    </location>
</feature>
<dbReference type="PROSITE" id="PS00216">
    <property type="entry name" value="SUGAR_TRANSPORT_1"/>
    <property type="match status" value="1"/>
</dbReference>
<dbReference type="GO" id="GO:1990961">
    <property type="term" value="P:xenobiotic detoxification by transmembrane export across the plasma membrane"/>
    <property type="evidence" value="ECO:0007669"/>
    <property type="project" value="InterPro"/>
</dbReference>
<feature type="transmembrane region" description="Helical" evidence="8">
    <location>
        <begin position="319"/>
        <end position="345"/>
    </location>
</feature>
<dbReference type="Proteomes" id="UP000431401">
    <property type="component" value="Unassembled WGS sequence"/>
</dbReference>
<evidence type="ECO:0000256" key="5">
    <source>
        <dbReference type="ARBA" id="ARBA00022692"/>
    </source>
</evidence>
<dbReference type="PANTHER" id="PTHR23502:SF132">
    <property type="entry name" value="POLYAMINE TRANSPORTER 2-RELATED"/>
    <property type="match status" value="1"/>
</dbReference>
<dbReference type="SUPFAM" id="SSF103473">
    <property type="entry name" value="MFS general substrate transporter"/>
    <property type="match status" value="1"/>
</dbReference>
<feature type="transmembrane region" description="Helical" evidence="8">
    <location>
        <begin position="382"/>
        <end position="404"/>
    </location>
</feature>
<reference evidence="10 11" key="1">
    <citation type="submission" date="2019-10" db="EMBL/GenBank/DDBJ databases">
        <title>Nocardia macrotermitis sp. nov. and Nocardia aurantia sp. nov., isolated from the gut of fungus growing-termite Macrotermes natalensis.</title>
        <authorList>
            <person name="Benndorf R."/>
            <person name="Schwitalla J."/>
            <person name="Martin K."/>
            <person name="De Beer W."/>
            <person name="Kaster A.-K."/>
            <person name="Vollmers J."/>
            <person name="Poulsen M."/>
            <person name="Beemelmanns C."/>
        </authorList>
    </citation>
    <scope>NUCLEOTIDE SEQUENCE [LARGE SCALE GENOMIC DNA]</scope>
    <source>
        <strain evidence="10 11">RB56</strain>
    </source>
</reference>
<accession>A0A7K0DK10</accession>
<dbReference type="PANTHER" id="PTHR23502">
    <property type="entry name" value="MAJOR FACILITATOR SUPERFAMILY"/>
    <property type="match status" value="1"/>
</dbReference>
<dbReference type="EMBL" id="WEGI01000003">
    <property type="protein sequence ID" value="MQY26146.1"/>
    <property type="molecule type" value="Genomic_DNA"/>
</dbReference>
<dbReference type="InterPro" id="IPR011701">
    <property type="entry name" value="MFS"/>
</dbReference>
<keyword evidence="5 8" id="KW-0812">Transmembrane</keyword>
<dbReference type="NCBIfam" id="TIGR00710">
    <property type="entry name" value="efflux_Bcr_CflA"/>
    <property type="match status" value="1"/>
</dbReference>
<feature type="transmembrane region" description="Helical" evidence="8">
    <location>
        <begin position="262"/>
        <end position="281"/>
    </location>
</feature>
<feature type="transmembrane region" description="Helical" evidence="8">
    <location>
        <begin position="90"/>
        <end position="110"/>
    </location>
</feature>
<dbReference type="InterPro" id="IPR036259">
    <property type="entry name" value="MFS_trans_sf"/>
</dbReference>
<keyword evidence="4" id="KW-1003">Cell membrane</keyword>
<keyword evidence="3" id="KW-0813">Transport</keyword>
<dbReference type="RefSeq" id="WP_153340083.1">
    <property type="nucleotide sequence ID" value="NZ_WEGI01000003.1"/>
</dbReference>
<feature type="domain" description="Major facilitator superfamily (MFS) profile" evidence="9">
    <location>
        <begin position="23"/>
        <end position="408"/>
    </location>
</feature>
<dbReference type="InterPro" id="IPR004812">
    <property type="entry name" value="Efflux_drug-R_Bcr/CmlA"/>
</dbReference>
<dbReference type="FunFam" id="1.20.1720.10:FF:000005">
    <property type="entry name" value="Bcr/CflA family efflux transporter"/>
    <property type="match status" value="1"/>
</dbReference>
<dbReference type="InterPro" id="IPR005829">
    <property type="entry name" value="Sugar_transporter_CS"/>
</dbReference>
<feature type="transmembrane region" description="Helical" evidence="8">
    <location>
        <begin position="357"/>
        <end position="376"/>
    </location>
</feature>